<dbReference type="InterPro" id="IPR011250">
    <property type="entry name" value="OMP/PagP_B-barrel"/>
</dbReference>
<accession>A0A644W3L2</accession>
<gene>
    <name evidence="1" type="ORF">SDC9_43231</name>
</gene>
<evidence type="ECO:0008006" key="2">
    <source>
        <dbReference type="Google" id="ProtNLM"/>
    </source>
</evidence>
<sequence length="201" mass="22286">MNKKFIGILIVVLFIPFCVNAQNNTEINELSVSYGIIPASQFMDNFTITATDLHTGGHYQSNNSKCWGALNFGYSYKLSKTIRLGFKYSFSQINEDIVLGSSSALGTKNDIYNVLMPNVKLYWSSKNIITLYSRVGAGVVFAKSEQEFDNNQQANKTENKTIFAWQASPLGIEIGHSKIVGFAEAGIGYMGSVQIGVMFRF</sequence>
<proteinExistence type="predicted"/>
<comment type="caution">
    <text evidence="1">The sequence shown here is derived from an EMBL/GenBank/DDBJ whole genome shotgun (WGS) entry which is preliminary data.</text>
</comment>
<evidence type="ECO:0000313" key="1">
    <source>
        <dbReference type="EMBL" id="MPL97043.1"/>
    </source>
</evidence>
<protein>
    <recommendedName>
        <fullName evidence="2">Outer membrane protein beta-barrel domain-containing protein</fullName>
    </recommendedName>
</protein>
<dbReference type="SUPFAM" id="SSF56925">
    <property type="entry name" value="OMPA-like"/>
    <property type="match status" value="1"/>
</dbReference>
<reference evidence="1" key="1">
    <citation type="submission" date="2019-08" db="EMBL/GenBank/DDBJ databases">
        <authorList>
            <person name="Kucharzyk K."/>
            <person name="Murdoch R.W."/>
            <person name="Higgins S."/>
            <person name="Loffler F."/>
        </authorList>
    </citation>
    <scope>NUCLEOTIDE SEQUENCE</scope>
</reference>
<dbReference type="EMBL" id="VSSQ01000538">
    <property type="protein sequence ID" value="MPL97043.1"/>
    <property type="molecule type" value="Genomic_DNA"/>
</dbReference>
<dbReference type="AlphaFoldDB" id="A0A644W3L2"/>
<name>A0A644W3L2_9ZZZZ</name>
<organism evidence="1">
    <name type="scientific">bioreactor metagenome</name>
    <dbReference type="NCBI Taxonomy" id="1076179"/>
    <lineage>
        <taxon>unclassified sequences</taxon>
        <taxon>metagenomes</taxon>
        <taxon>ecological metagenomes</taxon>
    </lineage>
</organism>